<keyword evidence="1" id="KW-0472">Membrane</keyword>
<dbReference type="PANTHER" id="PTHR33973">
    <property type="entry name" value="OS07G0153300 PROTEIN"/>
    <property type="match status" value="1"/>
</dbReference>
<comment type="caution">
    <text evidence="2">The sequence shown here is derived from an EMBL/GenBank/DDBJ whole genome shotgun (WGS) entry which is preliminary data.</text>
</comment>
<accession>A0A8J4FTR3</accession>
<keyword evidence="1" id="KW-1133">Transmembrane helix</keyword>
<dbReference type="AlphaFoldDB" id="A0A8J4FTR3"/>
<evidence type="ECO:0000256" key="1">
    <source>
        <dbReference type="SAM" id="Phobius"/>
    </source>
</evidence>
<feature type="non-terminal residue" evidence="2">
    <location>
        <position position="397"/>
    </location>
</feature>
<dbReference type="InterPro" id="IPR010775">
    <property type="entry name" value="DUF1365"/>
</dbReference>
<keyword evidence="1" id="KW-0812">Transmembrane</keyword>
<dbReference type="Pfam" id="PF07103">
    <property type="entry name" value="DUF1365"/>
    <property type="match status" value="1"/>
</dbReference>
<dbReference type="OrthoDB" id="3340520at2759"/>
<evidence type="ECO:0000313" key="2">
    <source>
        <dbReference type="EMBL" id="GIL85596.1"/>
    </source>
</evidence>
<sequence>NLAFDARFHLPLWGKMDWLLVAQALNLIGCNIYYVTLAILSLPSLVLYYLGLRTGKGADDAPSSATFYEGQVLHIRKAPARNQFRYAARMAVLDLDAPPSWFKSQAKDHMTADEARKFAGTSGKVKLLTDPMSAGYVQNPISVYYCYSSSAITNGDKSGAPRLERCIAEVTNTPWNERVTFVFNPAGESVCKALHVSPFMDMQNTWHLEASEPDERLKLVVRASHPKYGDYFYADLVGRRAEHPQRVNEEAGLRALLRYGFMPHRVALLIYWQAVKLLIKGVPFYSPPSKAYQRELVAESGEQQQQQQQQPTEQQLGIAVSKTAASEAGKSANGAAVLLNSSNNGHAGVDSKIGGSLCPVAAVAGSWGAAQHTHPRNGFTGKHFLWREAPGWPWREI</sequence>
<organism evidence="2 3">
    <name type="scientific">Volvox reticuliferus</name>
    <dbReference type="NCBI Taxonomy" id="1737510"/>
    <lineage>
        <taxon>Eukaryota</taxon>
        <taxon>Viridiplantae</taxon>
        <taxon>Chlorophyta</taxon>
        <taxon>core chlorophytes</taxon>
        <taxon>Chlorophyceae</taxon>
        <taxon>CS clade</taxon>
        <taxon>Chlamydomonadales</taxon>
        <taxon>Volvocaceae</taxon>
        <taxon>Volvox</taxon>
    </lineage>
</organism>
<gene>
    <name evidence="2" type="ORF">Vretifemale_14089</name>
</gene>
<protein>
    <submittedName>
        <fullName evidence="2">Uncharacterized protein</fullName>
    </submittedName>
</protein>
<evidence type="ECO:0000313" key="3">
    <source>
        <dbReference type="Proteomes" id="UP000747110"/>
    </source>
</evidence>
<name>A0A8J4FTR3_9CHLO</name>
<keyword evidence="3" id="KW-1185">Reference proteome</keyword>
<dbReference type="EMBL" id="BNCP01000033">
    <property type="protein sequence ID" value="GIL85596.1"/>
    <property type="molecule type" value="Genomic_DNA"/>
</dbReference>
<dbReference type="Proteomes" id="UP000747110">
    <property type="component" value="Unassembled WGS sequence"/>
</dbReference>
<feature type="transmembrane region" description="Helical" evidence="1">
    <location>
        <begin position="20"/>
        <end position="50"/>
    </location>
</feature>
<proteinExistence type="predicted"/>
<reference evidence="2" key="1">
    <citation type="journal article" date="2021" name="Proc. Natl. Acad. Sci. U.S.A.">
        <title>Three genomes in the algal genus Volvox reveal the fate of a haploid sex-determining region after a transition to homothallism.</title>
        <authorList>
            <person name="Yamamoto K."/>
            <person name="Hamaji T."/>
            <person name="Kawai-Toyooka H."/>
            <person name="Matsuzaki R."/>
            <person name="Takahashi F."/>
            <person name="Nishimura Y."/>
            <person name="Kawachi M."/>
            <person name="Noguchi H."/>
            <person name="Minakuchi Y."/>
            <person name="Umen J.G."/>
            <person name="Toyoda A."/>
            <person name="Nozaki H."/>
        </authorList>
    </citation>
    <scope>NUCLEOTIDE SEQUENCE</scope>
    <source>
        <strain evidence="2">NIES-3786</strain>
    </source>
</reference>
<dbReference type="PANTHER" id="PTHR33973:SF4">
    <property type="entry name" value="OS07G0153300 PROTEIN"/>
    <property type="match status" value="1"/>
</dbReference>